<evidence type="ECO:0000313" key="4">
    <source>
        <dbReference type="Proteomes" id="UP001501005"/>
    </source>
</evidence>
<organism evidence="3 4">
    <name type="scientific">Streptomyces thermoalcalitolerans</name>
    <dbReference type="NCBI Taxonomy" id="65605"/>
    <lineage>
        <taxon>Bacteria</taxon>
        <taxon>Bacillati</taxon>
        <taxon>Actinomycetota</taxon>
        <taxon>Actinomycetes</taxon>
        <taxon>Kitasatosporales</taxon>
        <taxon>Streptomycetaceae</taxon>
        <taxon>Streptomyces</taxon>
    </lineage>
</organism>
<dbReference type="RefSeq" id="WP_344052274.1">
    <property type="nucleotide sequence ID" value="NZ_BAAAHG010000041.1"/>
</dbReference>
<dbReference type="SUPFAM" id="SSF52402">
    <property type="entry name" value="Adenine nucleotide alpha hydrolases-like"/>
    <property type="match status" value="2"/>
</dbReference>
<reference evidence="4" key="1">
    <citation type="journal article" date="2019" name="Int. J. Syst. Evol. Microbiol.">
        <title>The Global Catalogue of Microorganisms (GCM) 10K type strain sequencing project: providing services to taxonomists for standard genome sequencing and annotation.</title>
        <authorList>
            <consortium name="The Broad Institute Genomics Platform"/>
            <consortium name="The Broad Institute Genome Sequencing Center for Infectious Disease"/>
            <person name="Wu L."/>
            <person name="Ma J."/>
        </authorList>
    </citation>
    <scope>NUCLEOTIDE SEQUENCE [LARGE SCALE GENOMIC DNA]</scope>
    <source>
        <strain evidence="4">JCM 10673</strain>
    </source>
</reference>
<comment type="caution">
    <text evidence="3">The sequence shown here is derived from an EMBL/GenBank/DDBJ whole genome shotgun (WGS) entry which is preliminary data.</text>
</comment>
<evidence type="ECO:0000259" key="2">
    <source>
        <dbReference type="Pfam" id="PF00582"/>
    </source>
</evidence>
<dbReference type="InterPro" id="IPR014729">
    <property type="entry name" value="Rossmann-like_a/b/a_fold"/>
</dbReference>
<dbReference type="PANTHER" id="PTHR46268:SF6">
    <property type="entry name" value="UNIVERSAL STRESS PROTEIN UP12"/>
    <property type="match status" value="1"/>
</dbReference>
<sequence>MSHPVVAGIDGSPESRVAGEWAAQEAELRGLPLRLVHAAEAPDPGSADLPVAFLWRQRGEDALRHAEADLAARHPRVTTSSVRVTDSAAAALLSASATAGLLVVGARGDGGFDGLAVGSTALEVARGASCPVVVVPGPGSPSAGRQEAEVAVGVGSGPVDESVLDFAFESAGLRGVRLRVVHAWALPGVPLSAAPMVPEEDRGAWEDQEVQRLSDALRGFTDRYPEVPVLHDVVLLHPAQALVHASQQAALLVLGRFSGPRAAERRLGPVAHAVLHHARCPVAVVPRT</sequence>
<feature type="domain" description="UspA" evidence="2">
    <location>
        <begin position="1"/>
        <end position="136"/>
    </location>
</feature>
<dbReference type="InterPro" id="IPR006015">
    <property type="entry name" value="Universal_stress_UspA"/>
</dbReference>
<keyword evidence="4" id="KW-1185">Reference proteome</keyword>
<proteinExistence type="inferred from homology"/>
<feature type="domain" description="UspA" evidence="2">
    <location>
        <begin position="150"/>
        <end position="286"/>
    </location>
</feature>
<evidence type="ECO:0000256" key="1">
    <source>
        <dbReference type="ARBA" id="ARBA00008791"/>
    </source>
</evidence>
<accession>A0ABP3ZJJ3</accession>
<dbReference type="Pfam" id="PF00582">
    <property type="entry name" value="Usp"/>
    <property type="match status" value="2"/>
</dbReference>
<gene>
    <name evidence="3" type="ORF">GCM10009549_43110</name>
</gene>
<dbReference type="Gene3D" id="3.40.50.620">
    <property type="entry name" value="HUPs"/>
    <property type="match status" value="2"/>
</dbReference>
<protein>
    <submittedName>
        <fullName evidence="3">Universal stress protein</fullName>
    </submittedName>
</protein>
<dbReference type="InterPro" id="IPR006016">
    <property type="entry name" value="UspA"/>
</dbReference>
<dbReference type="PANTHER" id="PTHR46268">
    <property type="entry name" value="STRESS RESPONSE PROTEIN NHAX"/>
    <property type="match status" value="1"/>
</dbReference>
<dbReference type="PRINTS" id="PR01438">
    <property type="entry name" value="UNVRSLSTRESS"/>
</dbReference>
<name>A0ABP3ZJJ3_9ACTN</name>
<evidence type="ECO:0000313" key="3">
    <source>
        <dbReference type="EMBL" id="GAA0923057.1"/>
    </source>
</evidence>
<comment type="similarity">
    <text evidence="1">Belongs to the universal stress protein A family.</text>
</comment>
<dbReference type="EMBL" id="BAAAHG010000041">
    <property type="protein sequence ID" value="GAA0923057.1"/>
    <property type="molecule type" value="Genomic_DNA"/>
</dbReference>
<dbReference type="Proteomes" id="UP001501005">
    <property type="component" value="Unassembled WGS sequence"/>
</dbReference>